<organism evidence="1 2">
    <name type="scientific">Arctium lappa</name>
    <name type="common">Greater burdock</name>
    <name type="synonym">Lappa major</name>
    <dbReference type="NCBI Taxonomy" id="4217"/>
    <lineage>
        <taxon>Eukaryota</taxon>
        <taxon>Viridiplantae</taxon>
        <taxon>Streptophyta</taxon>
        <taxon>Embryophyta</taxon>
        <taxon>Tracheophyta</taxon>
        <taxon>Spermatophyta</taxon>
        <taxon>Magnoliopsida</taxon>
        <taxon>eudicotyledons</taxon>
        <taxon>Gunneridae</taxon>
        <taxon>Pentapetalae</taxon>
        <taxon>asterids</taxon>
        <taxon>campanulids</taxon>
        <taxon>Asterales</taxon>
        <taxon>Asteraceae</taxon>
        <taxon>Carduoideae</taxon>
        <taxon>Cardueae</taxon>
        <taxon>Arctiinae</taxon>
        <taxon>Arctium</taxon>
    </lineage>
</organism>
<evidence type="ECO:0000313" key="2">
    <source>
        <dbReference type="Proteomes" id="UP001055879"/>
    </source>
</evidence>
<sequence>MTESLMPSGRAVGYEGMTCGARDWIKRPETVTSDERSTCLIIKNSETKRVKVDRAIILSGKFANKAKPKGADQSCWAARKPVGWCWQQTGLVGV</sequence>
<dbReference type="Proteomes" id="UP001055879">
    <property type="component" value="Linkage Group LG03"/>
</dbReference>
<accession>A0ACB9DI12</accession>
<proteinExistence type="predicted"/>
<dbReference type="EMBL" id="CM042049">
    <property type="protein sequence ID" value="KAI3746177.1"/>
    <property type="molecule type" value="Genomic_DNA"/>
</dbReference>
<comment type="caution">
    <text evidence="1">The sequence shown here is derived from an EMBL/GenBank/DDBJ whole genome shotgun (WGS) entry which is preliminary data.</text>
</comment>
<evidence type="ECO:0000313" key="1">
    <source>
        <dbReference type="EMBL" id="KAI3746177.1"/>
    </source>
</evidence>
<reference evidence="1 2" key="2">
    <citation type="journal article" date="2022" name="Mol. Ecol. Resour.">
        <title>The genomes of chicory, endive, great burdock and yacon provide insights into Asteraceae paleo-polyploidization history and plant inulin production.</title>
        <authorList>
            <person name="Fan W."/>
            <person name="Wang S."/>
            <person name="Wang H."/>
            <person name="Wang A."/>
            <person name="Jiang F."/>
            <person name="Liu H."/>
            <person name="Zhao H."/>
            <person name="Xu D."/>
            <person name="Zhang Y."/>
        </authorList>
    </citation>
    <scope>NUCLEOTIDE SEQUENCE [LARGE SCALE GENOMIC DNA]</scope>
    <source>
        <strain evidence="2">cv. Niubang</strain>
    </source>
</reference>
<reference evidence="2" key="1">
    <citation type="journal article" date="2022" name="Mol. Ecol. Resour.">
        <title>The genomes of chicory, endive, great burdock and yacon provide insights into Asteraceae palaeo-polyploidization history and plant inulin production.</title>
        <authorList>
            <person name="Fan W."/>
            <person name="Wang S."/>
            <person name="Wang H."/>
            <person name="Wang A."/>
            <person name="Jiang F."/>
            <person name="Liu H."/>
            <person name="Zhao H."/>
            <person name="Xu D."/>
            <person name="Zhang Y."/>
        </authorList>
    </citation>
    <scope>NUCLEOTIDE SEQUENCE [LARGE SCALE GENOMIC DNA]</scope>
    <source>
        <strain evidence="2">cv. Niubang</strain>
    </source>
</reference>
<protein>
    <submittedName>
        <fullName evidence="1">Uncharacterized protein</fullName>
    </submittedName>
</protein>
<gene>
    <name evidence="1" type="ORF">L6452_08600</name>
</gene>
<keyword evidence="2" id="KW-1185">Reference proteome</keyword>
<name>A0ACB9DI12_ARCLA</name>